<proteinExistence type="predicted"/>
<reference evidence="1" key="1">
    <citation type="submission" date="2022-06" db="EMBL/GenBank/DDBJ databases">
        <title>Uncovering the hologenomic basis of an extraordinary plant invasion.</title>
        <authorList>
            <person name="Bieker V.C."/>
            <person name="Martin M.D."/>
            <person name="Gilbert T."/>
            <person name="Hodgins K."/>
            <person name="Battlay P."/>
            <person name="Petersen B."/>
            <person name="Wilson J."/>
        </authorList>
    </citation>
    <scope>NUCLEOTIDE SEQUENCE</scope>
    <source>
        <strain evidence="1">AA19_3_7</strain>
        <tissue evidence="1">Leaf</tissue>
    </source>
</reference>
<sequence>MNRLKTYRKSDIICIKLGSYRKARSGRTSDNMRGSSAMPQSNFSMHMKMSNVAMDVLKTSFNFDMCWRNKVV</sequence>
<keyword evidence="2" id="KW-1185">Reference proteome</keyword>
<dbReference type="Proteomes" id="UP001206925">
    <property type="component" value="Unassembled WGS sequence"/>
</dbReference>
<accession>A0AAD5GQ23</accession>
<dbReference type="AlphaFoldDB" id="A0AAD5GQ23"/>
<comment type="caution">
    <text evidence="1">The sequence shown here is derived from an EMBL/GenBank/DDBJ whole genome shotgun (WGS) entry which is preliminary data.</text>
</comment>
<protein>
    <submittedName>
        <fullName evidence="1">Uncharacterized protein</fullName>
    </submittedName>
</protein>
<name>A0AAD5GQ23_AMBAR</name>
<gene>
    <name evidence="1" type="ORF">M8C21_014375</name>
</gene>
<evidence type="ECO:0000313" key="2">
    <source>
        <dbReference type="Proteomes" id="UP001206925"/>
    </source>
</evidence>
<organism evidence="1 2">
    <name type="scientific">Ambrosia artemisiifolia</name>
    <name type="common">Common ragweed</name>
    <dbReference type="NCBI Taxonomy" id="4212"/>
    <lineage>
        <taxon>Eukaryota</taxon>
        <taxon>Viridiplantae</taxon>
        <taxon>Streptophyta</taxon>
        <taxon>Embryophyta</taxon>
        <taxon>Tracheophyta</taxon>
        <taxon>Spermatophyta</taxon>
        <taxon>Magnoliopsida</taxon>
        <taxon>eudicotyledons</taxon>
        <taxon>Gunneridae</taxon>
        <taxon>Pentapetalae</taxon>
        <taxon>asterids</taxon>
        <taxon>campanulids</taxon>
        <taxon>Asterales</taxon>
        <taxon>Asteraceae</taxon>
        <taxon>Asteroideae</taxon>
        <taxon>Heliantheae alliance</taxon>
        <taxon>Heliantheae</taxon>
        <taxon>Ambrosia</taxon>
    </lineage>
</organism>
<dbReference type="EMBL" id="JAMZMK010006549">
    <property type="protein sequence ID" value="KAI7748346.1"/>
    <property type="molecule type" value="Genomic_DNA"/>
</dbReference>
<evidence type="ECO:0000313" key="1">
    <source>
        <dbReference type="EMBL" id="KAI7748346.1"/>
    </source>
</evidence>